<dbReference type="InterPro" id="IPR000600">
    <property type="entry name" value="ROK"/>
</dbReference>
<keyword evidence="2" id="KW-0808">Transferase</keyword>
<dbReference type="PANTHER" id="PTHR18964:SF162">
    <property type="entry name" value="N-ACETYL-D-GLUCOSAMINE KINASE"/>
    <property type="match status" value="1"/>
</dbReference>
<evidence type="ECO:0000256" key="1">
    <source>
        <dbReference type="ARBA" id="ARBA00012122"/>
    </source>
</evidence>
<name>A0A2T0VXI6_9RHOB</name>
<evidence type="ECO:0000313" key="11">
    <source>
        <dbReference type="EMBL" id="PRY76861.1"/>
    </source>
</evidence>
<keyword evidence="10" id="KW-0812">Transmembrane</keyword>
<dbReference type="OrthoDB" id="9810372at2"/>
<dbReference type="EMBL" id="PVTP01000007">
    <property type="protein sequence ID" value="PRY76861.1"/>
    <property type="molecule type" value="Genomic_DNA"/>
</dbReference>
<evidence type="ECO:0000256" key="9">
    <source>
        <dbReference type="ARBA" id="ARBA00049065"/>
    </source>
</evidence>
<evidence type="ECO:0000256" key="2">
    <source>
        <dbReference type="ARBA" id="ARBA00022679"/>
    </source>
</evidence>
<dbReference type="Pfam" id="PF00480">
    <property type="entry name" value="ROK"/>
    <property type="match status" value="1"/>
</dbReference>
<keyword evidence="3" id="KW-0479">Metal-binding</keyword>
<organism evidence="11 12">
    <name type="scientific">Yoonia maritima</name>
    <dbReference type="NCBI Taxonomy" id="1435347"/>
    <lineage>
        <taxon>Bacteria</taxon>
        <taxon>Pseudomonadati</taxon>
        <taxon>Pseudomonadota</taxon>
        <taxon>Alphaproteobacteria</taxon>
        <taxon>Rhodobacterales</taxon>
        <taxon>Paracoccaceae</taxon>
        <taxon>Yoonia</taxon>
    </lineage>
</organism>
<evidence type="ECO:0000256" key="5">
    <source>
        <dbReference type="ARBA" id="ARBA00022777"/>
    </source>
</evidence>
<dbReference type="Proteomes" id="UP000238007">
    <property type="component" value="Unassembled WGS sequence"/>
</dbReference>
<dbReference type="PROSITE" id="PS01125">
    <property type="entry name" value="ROK"/>
    <property type="match status" value="1"/>
</dbReference>
<keyword evidence="7" id="KW-0067">ATP-binding</keyword>
<reference evidence="11 12" key="1">
    <citation type="submission" date="2018-03" db="EMBL/GenBank/DDBJ databases">
        <title>Genomic Encyclopedia of Archaeal and Bacterial Type Strains, Phase II (KMG-II): from individual species to whole genera.</title>
        <authorList>
            <person name="Goeker M."/>
        </authorList>
    </citation>
    <scope>NUCLEOTIDE SEQUENCE [LARGE SCALE GENOMIC DNA]</scope>
    <source>
        <strain evidence="11 12">DSM 101533</strain>
    </source>
</reference>
<evidence type="ECO:0000256" key="4">
    <source>
        <dbReference type="ARBA" id="ARBA00022741"/>
    </source>
</evidence>
<keyword evidence="10" id="KW-0472">Membrane</keyword>
<dbReference type="InterPro" id="IPR043129">
    <property type="entry name" value="ATPase_NBD"/>
</dbReference>
<dbReference type="EC" id="2.7.1.59" evidence="1"/>
<accession>A0A2T0VXI6</accession>
<evidence type="ECO:0000256" key="7">
    <source>
        <dbReference type="ARBA" id="ARBA00022840"/>
    </source>
</evidence>
<evidence type="ECO:0000256" key="6">
    <source>
        <dbReference type="ARBA" id="ARBA00022833"/>
    </source>
</evidence>
<dbReference type="GO" id="GO:0045127">
    <property type="term" value="F:N-acetylglucosamine kinase activity"/>
    <property type="evidence" value="ECO:0007669"/>
    <property type="project" value="UniProtKB-EC"/>
</dbReference>
<sequence length="307" mass="31446">MILCFDIGGTAIKIAEAYSTDKVIPKGRIATPTDDFDAFVEILNDAVAAANIRPDVLAFSLAGVLDPETGVATMANIPCLTGRRLQHELENLLGLPVVLANDADCFALAEATVGAGRGHDVVFGLILGTGVGGGVVVNGNLINGGGGFAGEIGHGPIAQRVLDDPNVTLPAFSCGCGLSGCLDSICSARGLERLHTHLHGGQSADSRDVISDWKSGDPRAAKTIAVWLAVLSGPLAVMENMLGAGVVAVGGGLSNSALLIAALDGEVRKKCLRRFERPLIVPAQCPVEPGLVGAAILGLRRHENVAA</sequence>
<feature type="transmembrane region" description="Helical" evidence="10">
    <location>
        <begin position="244"/>
        <end position="263"/>
    </location>
</feature>
<keyword evidence="5 11" id="KW-0418">Kinase</keyword>
<dbReference type="SUPFAM" id="SSF53067">
    <property type="entry name" value="Actin-like ATPase domain"/>
    <property type="match status" value="1"/>
</dbReference>
<dbReference type="Gene3D" id="3.30.420.40">
    <property type="match status" value="2"/>
</dbReference>
<keyword evidence="6" id="KW-0862">Zinc</keyword>
<gene>
    <name evidence="11" type="ORF">CLV80_10738</name>
</gene>
<dbReference type="PANTHER" id="PTHR18964">
    <property type="entry name" value="ROK (REPRESSOR, ORF, KINASE) FAMILY"/>
    <property type="match status" value="1"/>
</dbReference>
<evidence type="ECO:0000256" key="3">
    <source>
        <dbReference type="ARBA" id="ARBA00022723"/>
    </source>
</evidence>
<comment type="caution">
    <text evidence="11">The sequence shown here is derived from an EMBL/GenBank/DDBJ whole genome shotgun (WGS) entry which is preliminary data.</text>
</comment>
<dbReference type="GO" id="GO:0005524">
    <property type="term" value="F:ATP binding"/>
    <property type="evidence" value="ECO:0007669"/>
    <property type="project" value="UniProtKB-KW"/>
</dbReference>
<keyword evidence="8" id="KW-0119">Carbohydrate metabolism</keyword>
<keyword evidence="4" id="KW-0547">Nucleotide-binding</keyword>
<proteinExistence type="predicted"/>
<evidence type="ECO:0000313" key="12">
    <source>
        <dbReference type="Proteomes" id="UP000238007"/>
    </source>
</evidence>
<keyword evidence="12" id="KW-1185">Reference proteome</keyword>
<keyword evidence="10" id="KW-1133">Transmembrane helix</keyword>
<dbReference type="InterPro" id="IPR049874">
    <property type="entry name" value="ROK_cs"/>
</dbReference>
<protein>
    <recommendedName>
        <fullName evidence="1">N-acetylglucosamine kinase</fullName>
        <ecNumber evidence="1">2.7.1.59</ecNumber>
    </recommendedName>
</protein>
<dbReference type="RefSeq" id="WP_106358036.1">
    <property type="nucleotide sequence ID" value="NZ_PVTP01000007.1"/>
</dbReference>
<comment type="catalytic activity">
    <reaction evidence="9">
        <text>N-acetyl-D-glucosamine + ATP = N-acetyl-D-glucosamine 6-phosphate + ADP + H(+)</text>
        <dbReference type="Rhea" id="RHEA:17417"/>
        <dbReference type="ChEBI" id="CHEBI:15378"/>
        <dbReference type="ChEBI" id="CHEBI:30616"/>
        <dbReference type="ChEBI" id="CHEBI:57513"/>
        <dbReference type="ChEBI" id="CHEBI:456216"/>
        <dbReference type="ChEBI" id="CHEBI:506227"/>
        <dbReference type="EC" id="2.7.1.59"/>
    </reaction>
</comment>
<evidence type="ECO:0000256" key="10">
    <source>
        <dbReference type="SAM" id="Phobius"/>
    </source>
</evidence>
<dbReference type="GO" id="GO:0046872">
    <property type="term" value="F:metal ion binding"/>
    <property type="evidence" value="ECO:0007669"/>
    <property type="project" value="UniProtKB-KW"/>
</dbReference>
<evidence type="ECO:0000256" key="8">
    <source>
        <dbReference type="ARBA" id="ARBA00023277"/>
    </source>
</evidence>
<dbReference type="AlphaFoldDB" id="A0A2T0VXI6"/>